<evidence type="ECO:0000259" key="5">
    <source>
        <dbReference type="SMART" id="SM00470"/>
    </source>
</evidence>
<dbReference type="InterPro" id="IPR050336">
    <property type="entry name" value="Chromosome_partition/occlusion"/>
</dbReference>
<name>I4LSC1_GARVA</name>
<dbReference type="PANTHER" id="PTHR33375:SF1">
    <property type="entry name" value="CHROMOSOME-PARTITIONING PROTEIN PARB-RELATED"/>
    <property type="match status" value="1"/>
</dbReference>
<evidence type="ECO:0000256" key="2">
    <source>
        <dbReference type="ARBA" id="ARBA00022603"/>
    </source>
</evidence>
<dbReference type="SUPFAM" id="SSF110849">
    <property type="entry name" value="ParB/Sulfiredoxin"/>
    <property type="match status" value="1"/>
</dbReference>
<dbReference type="InterPro" id="IPR002941">
    <property type="entry name" value="DNA_methylase_N4/N6"/>
</dbReference>
<dbReference type="PANTHER" id="PTHR33375">
    <property type="entry name" value="CHROMOSOME-PARTITIONING PROTEIN PARB-RELATED"/>
    <property type="match status" value="1"/>
</dbReference>
<dbReference type="CDD" id="cd16403">
    <property type="entry name" value="ParB_N_like_MT"/>
    <property type="match status" value="1"/>
</dbReference>
<dbReference type="PROSITE" id="PS00092">
    <property type="entry name" value="N6_MTASE"/>
    <property type="match status" value="1"/>
</dbReference>
<dbReference type="GO" id="GO:0003677">
    <property type="term" value="F:DNA binding"/>
    <property type="evidence" value="ECO:0007669"/>
    <property type="project" value="InterPro"/>
</dbReference>
<evidence type="ECO:0000256" key="3">
    <source>
        <dbReference type="ARBA" id="ARBA00022679"/>
    </source>
</evidence>
<evidence type="ECO:0000313" key="6">
    <source>
        <dbReference type="EMBL" id="EIK79861.1"/>
    </source>
</evidence>
<proteinExistence type="inferred from homology"/>
<dbReference type="Gene3D" id="3.40.50.150">
    <property type="entry name" value="Vaccinia Virus protein VP39"/>
    <property type="match status" value="1"/>
</dbReference>
<dbReference type="EMBL" id="ADER01000028">
    <property type="protein sequence ID" value="EIK79861.1"/>
    <property type="molecule type" value="Genomic_DNA"/>
</dbReference>
<dbReference type="GO" id="GO:0032259">
    <property type="term" value="P:methylation"/>
    <property type="evidence" value="ECO:0007669"/>
    <property type="project" value="UniProtKB-KW"/>
</dbReference>
<dbReference type="InterPro" id="IPR002052">
    <property type="entry name" value="DNA_methylase_N6_adenine_CS"/>
</dbReference>
<comment type="caution">
    <text evidence="6">The sequence shown here is derived from an EMBL/GenBank/DDBJ whole genome shotgun (WGS) entry which is preliminary data.</text>
</comment>
<evidence type="ECO:0000256" key="4">
    <source>
        <dbReference type="RuleBase" id="RU362026"/>
    </source>
</evidence>
<evidence type="ECO:0000256" key="1">
    <source>
        <dbReference type="ARBA" id="ARBA00006594"/>
    </source>
</evidence>
<dbReference type="PRINTS" id="PR00508">
    <property type="entry name" value="S21N4MTFRASE"/>
</dbReference>
<dbReference type="InterPro" id="IPR001091">
    <property type="entry name" value="RM_Methyltransferase"/>
</dbReference>
<keyword evidence="3" id="KW-0808">Transferase</keyword>
<dbReference type="RefSeq" id="WP_004125761.1">
    <property type="nucleotide sequence ID" value="NZ_ADER01000028.1"/>
</dbReference>
<comment type="similarity">
    <text evidence="1 4">Belongs to the N(4)/N(6)-methyltransferase family.</text>
</comment>
<feature type="domain" description="ParB-like N-terminal" evidence="5">
    <location>
        <begin position="8"/>
        <end position="93"/>
    </location>
</feature>
<keyword evidence="2 6" id="KW-0489">Methyltransferase</keyword>
<evidence type="ECO:0000313" key="7">
    <source>
        <dbReference type="Proteomes" id="UP000004884"/>
    </source>
</evidence>
<dbReference type="InterPro" id="IPR029063">
    <property type="entry name" value="SAM-dependent_MTases_sf"/>
</dbReference>
<dbReference type="PIRSF" id="PIRSF036758">
    <property type="entry name" value="Aden_M_ParB"/>
    <property type="match status" value="1"/>
</dbReference>
<reference evidence="6 7" key="1">
    <citation type="journal article" date="2012" name="J. Bacteriol.">
        <title>Comparative Genomic Analyses of 17 Clinical Isolates of Gardnerella vaginalis Provide Evidence of Multiple Genetically Isolated Clades Consistent with Subspeciation into Genovars.</title>
        <authorList>
            <person name="Ahmed A."/>
            <person name="Earl J."/>
            <person name="Retchless A."/>
            <person name="Hillier S."/>
            <person name="Rabe L."/>
            <person name="Cherpes T."/>
            <person name="Powell E."/>
            <person name="Janto B."/>
            <person name="Eutsey R."/>
            <person name="Hiller N.L."/>
            <person name="Boissy R."/>
            <person name="Dahlgreen M."/>
            <person name="Hall B."/>
            <person name="Costerton J."/>
            <person name="Post J.C."/>
            <person name="Hu F."/>
            <person name="Ehrlich G."/>
        </authorList>
    </citation>
    <scope>NUCLEOTIDE SEQUENCE [LARGE SCALE GENOMIC DNA]</scope>
    <source>
        <strain evidence="6 7">1400E</strain>
    </source>
</reference>
<dbReference type="InterPro" id="IPR003115">
    <property type="entry name" value="ParB_N"/>
</dbReference>
<organism evidence="6 7">
    <name type="scientific">Gardnerella vaginalis 1400E</name>
    <dbReference type="NCBI Taxonomy" id="698956"/>
    <lineage>
        <taxon>Bacteria</taxon>
        <taxon>Bacillati</taxon>
        <taxon>Actinomycetota</taxon>
        <taxon>Actinomycetes</taxon>
        <taxon>Bifidobacteriales</taxon>
        <taxon>Bifidobacteriaceae</taxon>
        <taxon>Gardnerella</taxon>
    </lineage>
</organism>
<dbReference type="GO" id="GO:0045881">
    <property type="term" value="P:positive regulation of sporulation resulting in formation of a cellular spore"/>
    <property type="evidence" value="ECO:0007669"/>
    <property type="project" value="TreeGrafter"/>
</dbReference>
<dbReference type="SUPFAM" id="SSF53335">
    <property type="entry name" value="S-adenosyl-L-methionine-dependent methyltransferases"/>
    <property type="match status" value="1"/>
</dbReference>
<dbReference type="Gene3D" id="3.90.1530.10">
    <property type="entry name" value="Conserved hypothetical protein from pyrococcus furiosus pfu- 392566-001, ParB domain"/>
    <property type="match status" value="1"/>
</dbReference>
<dbReference type="GO" id="GO:0007059">
    <property type="term" value="P:chromosome segregation"/>
    <property type="evidence" value="ECO:0007669"/>
    <property type="project" value="TreeGrafter"/>
</dbReference>
<dbReference type="GO" id="GO:0005694">
    <property type="term" value="C:chromosome"/>
    <property type="evidence" value="ECO:0007669"/>
    <property type="project" value="TreeGrafter"/>
</dbReference>
<dbReference type="AlphaFoldDB" id="I4LSC1"/>
<dbReference type="InterPro" id="IPR015840">
    <property type="entry name" value="DNA_MeTrfase_ParB"/>
</dbReference>
<dbReference type="Pfam" id="PF02195">
    <property type="entry name" value="ParB_N"/>
    <property type="match status" value="1"/>
</dbReference>
<dbReference type="Proteomes" id="UP000004884">
    <property type="component" value="Unassembled WGS sequence"/>
</dbReference>
<dbReference type="Pfam" id="PF01555">
    <property type="entry name" value="N6_N4_Mtase"/>
    <property type="match status" value="1"/>
</dbReference>
<gene>
    <name evidence="6" type="ORF">CGSMWGv1400E_06038</name>
</gene>
<dbReference type="GO" id="GO:0008170">
    <property type="term" value="F:N-methyltransferase activity"/>
    <property type="evidence" value="ECO:0007669"/>
    <property type="project" value="InterPro"/>
</dbReference>
<dbReference type="PATRIC" id="fig|698956.3.peg.1174"/>
<dbReference type="REBASE" id="51397">
    <property type="entry name" value="M.GvaB478ORF6038P"/>
</dbReference>
<dbReference type="InterPro" id="IPR036086">
    <property type="entry name" value="ParB/Sulfiredoxin_sf"/>
</dbReference>
<protein>
    <recommendedName>
        <fullName evidence="4">Methyltransferase</fullName>
        <ecNumber evidence="4">2.1.1.-</ecNumber>
    </recommendedName>
</protein>
<sequence>MEKEMQYYLADVSELIPYVRNARTHSEAQVAQIAASIREFGFLSPILVAEDNTILAGHGRLAAALKLGLKKVPCVKENHLTETQKRAYIIADNKLSLNAGWDNELLAVELSELEGADFNLDLLGFDEAELSGIFDADKDVSDDDFDVAKELEEPCFSKTGDMWTLGKHRIICGDATKLETYKTLLENTKVNLVVTDPPYNVNYEGAAGKIKNDNMENDKFYQFLFNSFVNMEQAMADDASIYVFHADTEGLNFRKAFQDAGFYLSGCCIWKKPSLVLGRSPYQWQHEPCLYGWKKKGKHKWYAGRKETSVWEFEKPKKNADHPTMKPIALLAYPIKNSSMTNSLVLDPFAGSGSTLIACEQTGRICYAIELDEKYCDVIVKRYIEQIGNDKSVKVLRGGKEYSFTEVCTNK</sequence>
<dbReference type="SMART" id="SM00470">
    <property type="entry name" value="ParB"/>
    <property type="match status" value="1"/>
</dbReference>
<accession>I4LSC1</accession>
<dbReference type="EC" id="2.1.1.-" evidence="4"/>